<protein>
    <submittedName>
        <fullName evidence="4">Opacity protein</fullName>
    </submittedName>
</protein>
<dbReference type="Gene3D" id="2.40.160.20">
    <property type="match status" value="1"/>
</dbReference>
<reference evidence="5" key="1">
    <citation type="submission" date="2016-10" db="EMBL/GenBank/DDBJ databases">
        <authorList>
            <person name="Varghese N."/>
            <person name="Submissions S."/>
        </authorList>
    </citation>
    <scope>NUCLEOTIDE SEQUENCE [LARGE SCALE GENOMIC DNA]</scope>
    <source>
        <strain evidence="5">CGMCC 1.6489</strain>
    </source>
</reference>
<gene>
    <name evidence="4" type="ORF">SAMN04487962_101158</name>
</gene>
<proteinExistence type="predicted"/>
<dbReference type="RefSeq" id="WP_091848327.1">
    <property type="nucleotide sequence ID" value="NZ_FOHZ01000001.1"/>
</dbReference>
<feature type="signal peptide" evidence="2">
    <location>
        <begin position="1"/>
        <end position="25"/>
    </location>
</feature>
<dbReference type="Pfam" id="PF13505">
    <property type="entry name" value="OMP_b-brl"/>
    <property type="match status" value="1"/>
</dbReference>
<dbReference type="AlphaFoldDB" id="A0A1H9YGP3"/>
<dbReference type="SUPFAM" id="SSF56925">
    <property type="entry name" value="OMPA-like"/>
    <property type="match status" value="1"/>
</dbReference>
<evidence type="ECO:0000313" key="5">
    <source>
        <dbReference type="Proteomes" id="UP000198762"/>
    </source>
</evidence>
<dbReference type="InterPro" id="IPR027385">
    <property type="entry name" value="Beta-barrel_OMP"/>
</dbReference>
<dbReference type="Proteomes" id="UP000198762">
    <property type="component" value="Unassembled WGS sequence"/>
</dbReference>
<evidence type="ECO:0000256" key="2">
    <source>
        <dbReference type="SAM" id="SignalP"/>
    </source>
</evidence>
<keyword evidence="5" id="KW-1185">Reference proteome</keyword>
<evidence type="ECO:0000313" key="4">
    <source>
        <dbReference type="EMBL" id="SES68190.1"/>
    </source>
</evidence>
<organism evidence="4 5">
    <name type="scientific">Marinobacter segnicrescens</name>
    <dbReference type="NCBI Taxonomy" id="430453"/>
    <lineage>
        <taxon>Bacteria</taxon>
        <taxon>Pseudomonadati</taxon>
        <taxon>Pseudomonadota</taxon>
        <taxon>Gammaproteobacteria</taxon>
        <taxon>Pseudomonadales</taxon>
        <taxon>Marinobacteraceae</taxon>
        <taxon>Marinobacter</taxon>
    </lineage>
</organism>
<evidence type="ECO:0000256" key="1">
    <source>
        <dbReference type="ARBA" id="ARBA00022729"/>
    </source>
</evidence>
<feature type="domain" description="Outer membrane protein beta-barrel" evidence="3">
    <location>
        <begin position="12"/>
        <end position="177"/>
    </location>
</feature>
<keyword evidence="1 2" id="KW-0732">Signal</keyword>
<accession>A0A1H9YGP3</accession>
<feature type="chain" id="PRO_5011738237" evidence="2">
    <location>
        <begin position="26"/>
        <end position="177"/>
    </location>
</feature>
<name>A0A1H9YGP3_9GAMM</name>
<evidence type="ECO:0000259" key="3">
    <source>
        <dbReference type="Pfam" id="PF13505"/>
    </source>
</evidence>
<dbReference type="InterPro" id="IPR011250">
    <property type="entry name" value="OMP/PagP_B-barrel"/>
</dbReference>
<dbReference type="OrthoDB" id="5901526at2"/>
<dbReference type="EMBL" id="FOHZ01000001">
    <property type="protein sequence ID" value="SES68190.1"/>
    <property type="molecule type" value="Genomic_DNA"/>
</dbReference>
<dbReference type="STRING" id="430453.SAMN04487962_101158"/>
<sequence length="177" mass="18731">MGTRKTILVATAAAAGITMSSAALAQDIYKSGVGGLYTGVNYTFIDIDAQEDADVGTLSAKVGVQANKYFGAEARAGFGVNDDTVNGTEVKLDNFFGGYATINMANETPVTPYAILGFTRVELEAGSRSDDESDFSYGAGVNVQLARNLSGNLEYMRYYDDRDVTIDGIGLGILVNF</sequence>